<dbReference type="InterPro" id="IPR009057">
    <property type="entry name" value="Homeodomain-like_sf"/>
</dbReference>
<dbReference type="AlphaFoldDB" id="A0A2B7ZIW1"/>
<evidence type="ECO:0000256" key="1">
    <source>
        <dbReference type="SAM" id="MobiDB-lite"/>
    </source>
</evidence>
<organism evidence="4 5">
    <name type="scientific">[Emmonsia] crescens</name>
    <dbReference type="NCBI Taxonomy" id="73230"/>
    <lineage>
        <taxon>Eukaryota</taxon>
        <taxon>Fungi</taxon>
        <taxon>Dikarya</taxon>
        <taxon>Ascomycota</taxon>
        <taxon>Pezizomycotina</taxon>
        <taxon>Eurotiomycetes</taxon>
        <taxon>Eurotiomycetidae</taxon>
        <taxon>Onygenales</taxon>
        <taxon>Ajellomycetaceae</taxon>
        <taxon>Emergomyces</taxon>
    </lineage>
</organism>
<feature type="domain" description="Myb-like" evidence="2">
    <location>
        <begin position="45"/>
        <end position="94"/>
    </location>
</feature>
<name>A0A2B7ZIW1_9EURO</name>
<dbReference type="PROSITE" id="PS50090">
    <property type="entry name" value="MYB_LIKE"/>
    <property type="match status" value="1"/>
</dbReference>
<comment type="caution">
    <text evidence="4">The sequence shown here is derived from an EMBL/GenBank/DDBJ whole genome shotgun (WGS) entry which is preliminary data.</text>
</comment>
<dbReference type="VEuPathDB" id="FungiDB:EMCG_06363"/>
<dbReference type="InterPro" id="IPR001005">
    <property type="entry name" value="SANT/Myb"/>
</dbReference>
<evidence type="ECO:0000259" key="2">
    <source>
        <dbReference type="PROSITE" id="PS50090"/>
    </source>
</evidence>
<feature type="region of interest" description="Disordered" evidence="1">
    <location>
        <begin position="122"/>
        <end position="156"/>
    </location>
</feature>
<reference evidence="4 5" key="1">
    <citation type="submission" date="2017-10" db="EMBL/GenBank/DDBJ databases">
        <title>Comparative genomics in systemic dimorphic fungi from Ajellomycetaceae.</title>
        <authorList>
            <person name="Munoz J.F."/>
            <person name="Mcewen J.G."/>
            <person name="Clay O.K."/>
            <person name="Cuomo C.A."/>
        </authorList>
    </citation>
    <scope>NUCLEOTIDE SEQUENCE [LARGE SCALE GENOMIC DNA]</scope>
    <source>
        <strain evidence="4 5">UAMH4076</strain>
    </source>
</reference>
<feature type="region of interest" description="Disordered" evidence="1">
    <location>
        <begin position="17"/>
        <end position="55"/>
    </location>
</feature>
<evidence type="ECO:0000313" key="4">
    <source>
        <dbReference type="EMBL" id="PGH33108.1"/>
    </source>
</evidence>
<evidence type="ECO:0000313" key="5">
    <source>
        <dbReference type="Proteomes" id="UP000226031"/>
    </source>
</evidence>
<feature type="compositionally biased region" description="Basic and acidic residues" evidence="1">
    <location>
        <begin position="27"/>
        <end position="55"/>
    </location>
</feature>
<dbReference type="SUPFAM" id="SSF46689">
    <property type="entry name" value="Homeodomain-like"/>
    <property type="match status" value="1"/>
</dbReference>
<dbReference type="InterPro" id="IPR017930">
    <property type="entry name" value="Myb_dom"/>
</dbReference>
<proteinExistence type="predicted"/>
<keyword evidence="5" id="KW-1185">Reference proteome</keyword>
<dbReference type="CDD" id="cd00167">
    <property type="entry name" value="SANT"/>
    <property type="match status" value="1"/>
</dbReference>
<gene>
    <name evidence="4" type="ORF">GX50_04091</name>
</gene>
<dbReference type="STRING" id="73230.A0A2B7ZIW1"/>
<feature type="domain" description="HTH myb-type" evidence="3">
    <location>
        <begin position="45"/>
        <end position="98"/>
    </location>
</feature>
<sequence length="156" mass="17354">MVAQVVFELISGRPVPTCFSGEAAPTAERENEGQHESGADEQSINHDSKRARWTRDENDRLIALKKDGFDWSELADRLPGRTIGSLRQRWYAHQVEQGMPSSRKRKKRKCKLANRSLSLLTSKIPPSLDLPTSPLPSSPLSLKPSHCVGKQPDQAG</sequence>
<dbReference type="SMART" id="SM00717">
    <property type="entry name" value="SANT"/>
    <property type="match status" value="1"/>
</dbReference>
<dbReference type="PROSITE" id="PS51294">
    <property type="entry name" value="HTH_MYB"/>
    <property type="match status" value="1"/>
</dbReference>
<dbReference type="EMBL" id="PDND01000072">
    <property type="protein sequence ID" value="PGH33108.1"/>
    <property type="molecule type" value="Genomic_DNA"/>
</dbReference>
<dbReference type="Proteomes" id="UP000226031">
    <property type="component" value="Unassembled WGS sequence"/>
</dbReference>
<dbReference type="Pfam" id="PF00249">
    <property type="entry name" value="Myb_DNA-binding"/>
    <property type="match status" value="1"/>
</dbReference>
<evidence type="ECO:0000259" key="3">
    <source>
        <dbReference type="PROSITE" id="PS51294"/>
    </source>
</evidence>
<protein>
    <submittedName>
        <fullName evidence="4">Uncharacterized protein</fullName>
    </submittedName>
</protein>
<dbReference type="Gene3D" id="1.10.10.60">
    <property type="entry name" value="Homeodomain-like"/>
    <property type="match status" value="1"/>
</dbReference>
<accession>A0A2B7ZIW1</accession>